<evidence type="ECO:0000313" key="1">
    <source>
        <dbReference type="EMBL" id="KAG0591827.1"/>
    </source>
</evidence>
<evidence type="ECO:0000313" key="2">
    <source>
        <dbReference type="Proteomes" id="UP000822688"/>
    </source>
</evidence>
<dbReference type="InterPro" id="IPR029055">
    <property type="entry name" value="Ntn_hydrolases_N"/>
</dbReference>
<organism evidence="1 2">
    <name type="scientific">Ceratodon purpureus</name>
    <name type="common">Fire moss</name>
    <name type="synonym">Dicranum purpureum</name>
    <dbReference type="NCBI Taxonomy" id="3225"/>
    <lineage>
        <taxon>Eukaryota</taxon>
        <taxon>Viridiplantae</taxon>
        <taxon>Streptophyta</taxon>
        <taxon>Embryophyta</taxon>
        <taxon>Bryophyta</taxon>
        <taxon>Bryophytina</taxon>
        <taxon>Bryopsida</taxon>
        <taxon>Dicranidae</taxon>
        <taxon>Pseudoditrichales</taxon>
        <taxon>Ditrichaceae</taxon>
        <taxon>Ceratodon</taxon>
    </lineage>
</organism>
<keyword evidence="2" id="KW-1185">Reference proteome</keyword>
<sequence length="135" mass="15028">MGPVSEVFNESKLKKLPGSSAIGHVRYATAHVVLGQALGSRTCRVSMAYAGGRRRFSSYFIQFHGRLLPLSQTGATLPRLTFHHRHHIFTPSSPRLTPPPSCFQLHYSLLDLLRRNSDCCCVMLNCSLSNAEWTA</sequence>
<reference evidence="1" key="1">
    <citation type="submission" date="2020-06" db="EMBL/GenBank/DDBJ databases">
        <title>WGS assembly of Ceratodon purpureus strain R40.</title>
        <authorList>
            <person name="Carey S.B."/>
            <person name="Jenkins J."/>
            <person name="Shu S."/>
            <person name="Lovell J.T."/>
            <person name="Sreedasyam A."/>
            <person name="Maumus F."/>
            <person name="Tiley G.P."/>
            <person name="Fernandez-Pozo N."/>
            <person name="Barry K."/>
            <person name="Chen C."/>
            <person name="Wang M."/>
            <person name="Lipzen A."/>
            <person name="Daum C."/>
            <person name="Saski C.A."/>
            <person name="Payton A.C."/>
            <person name="Mcbreen J.C."/>
            <person name="Conrad R.E."/>
            <person name="Kollar L.M."/>
            <person name="Olsson S."/>
            <person name="Huttunen S."/>
            <person name="Landis J.B."/>
            <person name="Wickett N.J."/>
            <person name="Johnson M.G."/>
            <person name="Rensing S.A."/>
            <person name="Grimwood J."/>
            <person name="Schmutz J."/>
            <person name="Mcdaniel S.F."/>
        </authorList>
    </citation>
    <scope>NUCLEOTIDE SEQUENCE</scope>
    <source>
        <strain evidence="1">R40</strain>
    </source>
</reference>
<protein>
    <submittedName>
        <fullName evidence="1">Uncharacterized protein</fullName>
    </submittedName>
</protein>
<dbReference type="EMBL" id="CM026421">
    <property type="protein sequence ID" value="KAG0591827.1"/>
    <property type="molecule type" value="Genomic_DNA"/>
</dbReference>
<accession>A0A8T0J844</accession>
<gene>
    <name evidence="1" type="ORF">KC19_1G205100</name>
</gene>
<dbReference type="Gene3D" id="3.60.20.10">
    <property type="entry name" value="Glutamine Phosphoribosylpyrophosphate, subunit 1, domain 1"/>
    <property type="match status" value="1"/>
</dbReference>
<dbReference type="Proteomes" id="UP000822688">
    <property type="component" value="Chromosome 1"/>
</dbReference>
<name>A0A8T0J844_CERPU</name>
<proteinExistence type="predicted"/>
<comment type="caution">
    <text evidence="1">The sequence shown here is derived from an EMBL/GenBank/DDBJ whole genome shotgun (WGS) entry which is preliminary data.</text>
</comment>
<dbReference type="AlphaFoldDB" id="A0A8T0J844"/>